<evidence type="ECO:0008006" key="12">
    <source>
        <dbReference type="Google" id="ProtNLM"/>
    </source>
</evidence>
<dbReference type="PROSITE" id="PS50893">
    <property type="entry name" value="ABC_TRANSPORTER_2"/>
    <property type="match status" value="1"/>
</dbReference>
<dbReference type="InterPro" id="IPR003593">
    <property type="entry name" value="AAA+_ATPase"/>
</dbReference>
<reference evidence="11" key="1">
    <citation type="submission" date="2018-05" db="EMBL/GenBank/DDBJ databases">
        <authorList>
            <person name="Lanie J.A."/>
            <person name="Ng W.-L."/>
            <person name="Kazmierczak K.M."/>
            <person name="Andrzejewski T.M."/>
            <person name="Davidsen T.M."/>
            <person name="Wayne K.J."/>
            <person name="Tettelin H."/>
            <person name="Glass J.I."/>
            <person name="Rusch D."/>
            <person name="Podicherti R."/>
            <person name="Tsui H.-C.T."/>
            <person name="Winkler M.E."/>
        </authorList>
    </citation>
    <scope>NUCLEOTIDE SEQUENCE</scope>
</reference>
<keyword evidence="6" id="KW-0067">ATP-binding</keyword>
<evidence type="ECO:0000256" key="4">
    <source>
        <dbReference type="ARBA" id="ARBA00022519"/>
    </source>
</evidence>
<dbReference type="SMART" id="SM00382">
    <property type="entry name" value="AAA"/>
    <property type="match status" value="1"/>
</dbReference>
<dbReference type="PROSITE" id="PS51866">
    <property type="entry name" value="MOP"/>
    <property type="match status" value="1"/>
</dbReference>
<dbReference type="SUPFAM" id="SSF52540">
    <property type="entry name" value="P-loop containing nucleoside triphosphate hydrolases"/>
    <property type="match status" value="1"/>
</dbReference>
<dbReference type="PANTHER" id="PTHR43514">
    <property type="entry name" value="ABC TRANSPORTER I FAMILY MEMBER 10"/>
    <property type="match status" value="1"/>
</dbReference>
<dbReference type="GO" id="GO:0005524">
    <property type="term" value="F:ATP binding"/>
    <property type="evidence" value="ECO:0007669"/>
    <property type="project" value="UniProtKB-KW"/>
</dbReference>
<dbReference type="GO" id="GO:0015098">
    <property type="term" value="F:molybdate ion transmembrane transporter activity"/>
    <property type="evidence" value="ECO:0007669"/>
    <property type="project" value="InterPro"/>
</dbReference>
<dbReference type="InterPro" id="IPR004606">
    <property type="entry name" value="Mop_domain"/>
</dbReference>
<dbReference type="NCBIfam" id="TIGR02142">
    <property type="entry name" value="modC_ABC"/>
    <property type="match status" value="1"/>
</dbReference>
<evidence type="ECO:0000256" key="1">
    <source>
        <dbReference type="ARBA" id="ARBA00022448"/>
    </source>
</evidence>
<keyword evidence="4" id="KW-0997">Cell inner membrane</keyword>
<dbReference type="Gene3D" id="3.40.50.300">
    <property type="entry name" value="P-loop containing nucleotide triphosphate hydrolases"/>
    <property type="match status" value="1"/>
</dbReference>
<evidence type="ECO:0000256" key="8">
    <source>
        <dbReference type="ARBA" id="ARBA00023136"/>
    </source>
</evidence>
<dbReference type="InterPro" id="IPR008995">
    <property type="entry name" value="Mo/tungstate-bd_C_term_dom"/>
</dbReference>
<dbReference type="InterPro" id="IPR003439">
    <property type="entry name" value="ABC_transporter-like_ATP-bd"/>
</dbReference>
<accession>A0A382B5J6</accession>
<dbReference type="Pfam" id="PF00005">
    <property type="entry name" value="ABC_tran"/>
    <property type="match status" value="1"/>
</dbReference>
<evidence type="ECO:0000259" key="9">
    <source>
        <dbReference type="PROSITE" id="PS50893"/>
    </source>
</evidence>
<keyword evidence="7" id="KW-1278">Translocase</keyword>
<dbReference type="InterPro" id="IPR050334">
    <property type="entry name" value="Molybdenum_import_ModC"/>
</dbReference>
<dbReference type="Gene3D" id="2.40.50.100">
    <property type="match status" value="1"/>
</dbReference>
<evidence type="ECO:0000256" key="6">
    <source>
        <dbReference type="ARBA" id="ARBA00022840"/>
    </source>
</evidence>
<feature type="non-terminal residue" evidence="11">
    <location>
        <position position="341"/>
    </location>
</feature>
<dbReference type="InterPro" id="IPR027417">
    <property type="entry name" value="P-loop_NTPase"/>
</dbReference>
<dbReference type="InterPro" id="IPR017871">
    <property type="entry name" value="ABC_transporter-like_CS"/>
</dbReference>
<keyword evidence="2" id="KW-1003">Cell membrane</keyword>
<sequence>MLQRPDFEFAVDLEILCQGITGIYGVSGSGKTTLLRCIAGLEPAARGRLVVAGDVWQDSQNSIFVPVHKRSIGYVFQEPRLFEHLTVEDNLRYGQRRSQTNHVIDIGQVIDLLGLAPMLGRKPRDLSGGEKQRVAIGRALLRSPRLVLMDEPLAALDRARIDEILPFLERLHTKLSVPILYVSHNIDEVCRLCDYLVVMERGMALATGAIQSVLVRLDIPMLGSDEAGSVVQGSVESYDANYDLTRVRFSGGVLVVPGSFDKESAAVRMRIRAADISLCREKPLHSTILNILPVIIDEIHRDRGPHVFVRLRAGDDLLIAKITRRSCDELKLSEGDTLLAQ</sequence>
<dbReference type="GO" id="GO:0140359">
    <property type="term" value="F:ABC-type transporter activity"/>
    <property type="evidence" value="ECO:0007669"/>
    <property type="project" value="InterPro"/>
</dbReference>
<evidence type="ECO:0000259" key="10">
    <source>
        <dbReference type="PROSITE" id="PS51866"/>
    </source>
</evidence>
<dbReference type="InterPro" id="IPR005116">
    <property type="entry name" value="Transp-assoc_OB_typ1"/>
</dbReference>
<dbReference type="EMBL" id="UINC01028121">
    <property type="protein sequence ID" value="SVB08552.1"/>
    <property type="molecule type" value="Genomic_DNA"/>
</dbReference>
<protein>
    <recommendedName>
        <fullName evidence="12">ABC transporter domain-containing protein</fullName>
    </recommendedName>
</protein>
<evidence type="ECO:0000256" key="3">
    <source>
        <dbReference type="ARBA" id="ARBA00022505"/>
    </source>
</evidence>
<evidence type="ECO:0000313" key="11">
    <source>
        <dbReference type="EMBL" id="SVB08552.1"/>
    </source>
</evidence>
<evidence type="ECO:0000256" key="7">
    <source>
        <dbReference type="ARBA" id="ARBA00022967"/>
    </source>
</evidence>
<gene>
    <name evidence="11" type="ORF">METZ01_LOCUS161406</name>
</gene>
<dbReference type="GO" id="GO:0016887">
    <property type="term" value="F:ATP hydrolysis activity"/>
    <property type="evidence" value="ECO:0007669"/>
    <property type="project" value="InterPro"/>
</dbReference>
<organism evidence="11">
    <name type="scientific">marine metagenome</name>
    <dbReference type="NCBI Taxonomy" id="408172"/>
    <lineage>
        <taxon>unclassified sequences</taxon>
        <taxon>metagenomes</taxon>
        <taxon>ecological metagenomes</taxon>
    </lineage>
</organism>
<name>A0A382B5J6_9ZZZZ</name>
<dbReference type="PANTHER" id="PTHR43514:SF10">
    <property type="entry name" value="MOLYBDENUM IMPORT ATP-BINDING PROTEIN MODC 2"/>
    <property type="match status" value="1"/>
</dbReference>
<evidence type="ECO:0000256" key="5">
    <source>
        <dbReference type="ARBA" id="ARBA00022741"/>
    </source>
</evidence>
<keyword evidence="8" id="KW-0472">Membrane</keyword>
<dbReference type="PROSITE" id="PS00211">
    <property type="entry name" value="ABC_TRANSPORTER_1"/>
    <property type="match status" value="1"/>
</dbReference>
<dbReference type="InterPro" id="IPR011868">
    <property type="entry name" value="ModC_ABC_ATP-bd"/>
</dbReference>
<keyword evidence="3" id="KW-0500">Molybdenum</keyword>
<feature type="domain" description="Mop" evidence="10">
    <location>
        <begin position="285"/>
        <end position="341"/>
    </location>
</feature>
<keyword evidence="5" id="KW-0547">Nucleotide-binding</keyword>
<dbReference type="SUPFAM" id="SSF50331">
    <property type="entry name" value="MOP-like"/>
    <property type="match status" value="1"/>
</dbReference>
<feature type="domain" description="ABC transporter" evidence="9">
    <location>
        <begin position="2"/>
        <end position="226"/>
    </location>
</feature>
<evidence type="ECO:0000256" key="2">
    <source>
        <dbReference type="ARBA" id="ARBA00022475"/>
    </source>
</evidence>
<dbReference type="Pfam" id="PF03459">
    <property type="entry name" value="TOBE"/>
    <property type="match status" value="1"/>
</dbReference>
<proteinExistence type="predicted"/>
<keyword evidence="1" id="KW-0813">Transport</keyword>
<dbReference type="AlphaFoldDB" id="A0A382B5J6"/>
<dbReference type="GO" id="GO:0016020">
    <property type="term" value="C:membrane"/>
    <property type="evidence" value="ECO:0007669"/>
    <property type="project" value="InterPro"/>
</dbReference>